<keyword evidence="6" id="KW-0413">Isomerase</keyword>
<feature type="signal peptide" evidence="3">
    <location>
        <begin position="1"/>
        <end position="19"/>
    </location>
</feature>
<dbReference type="InterPro" id="IPR015391">
    <property type="entry name" value="SurA_N"/>
</dbReference>
<dbReference type="InterPro" id="IPR050280">
    <property type="entry name" value="OMP_Chaperone_SurA"/>
</dbReference>
<dbReference type="InterPro" id="IPR027304">
    <property type="entry name" value="Trigger_fact/SurA_dom_sf"/>
</dbReference>
<organism evidence="6 7">
    <name type="scientific">Campylobacter geochelonis</name>
    <dbReference type="NCBI Taxonomy" id="1780362"/>
    <lineage>
        <taxon>Bacteria</taxon>
        <taxon>Pseudomonadati</taxon>
        <taxon>Campylobacterota</taxon>
        <taxon>Epsilonproteobacteria</taxon>
        <taxon>Campylobacterales</taxon>
        <taxon>Campylobacteraceae</taxon>
        <taxon>Campylobacter</taxon>
    </lineage>
</organism>
<dbReference type="InterPro" id="IPR055131">
    <property type="entry name" value="Cj1289-like_C"/>
</dbReference>
<keyword evidence="1 3" id="KW-0732">Signal</keyword>
<evidence type="ECO:0000256" key="2">
    <source>
        <dbReference type="ARBA" id="ARBA00023110"/>
    </source>
</evidence>
<feature type="domain" description="SurA N-terminal" evidence="4">
    <location>
        <begin position="50"/>
        <end position="119"/>
    </location>
</feature>
<feature type="domain" description="Cj1289-like C-terminal" evidence="5">
    <location>
        <begin position="138"/>
        <end position="230"/>
    </location>
</feature>
<dbReference type="Gene3D" id="3.10.50.40">
    <property type="match status" value="1"/>
</dbReference>
<dbReference type="Pfam" id="PF09312">
    <property type="entry name" value="SurA_N"/>
    <property type="match status" value="1"/>
</dbReference>
<proteinExistence type="predicted"/>
<evidence type="ECO:0000256" key="1">
    <source>
        <dbReference type="ARBA" id="ARBA00022729"/>
    </source>
</evidence>
<evidence type="ECO:0000256" key="3">
    <source>
        <dbReference type="SAM" id="SignalP"/>
    </source>
</evidence>
<reference evidence="6 7" key="1">
    <citation type="submission" date="2016-02" db="EMBL/GenBank/DDBJ databases">
        <authorList>
            <consortium name="Pathogen Informatics"/>
        </authorList>
    </citation>
    <scope>NUCLEOTIDE SEQUENCE [LARGE SCALE GENOMIC DNA]</scope>
    <source>
        <strain evidence="6 7">RC20</strain>
    </source>
</reference>
<gene>
    <name evidence="6" type="primary">surA</name>
    <name evidence="6" type="ORF">ERS672216_00550</name>
</gene>
<dbReference type="SUPFAM" id="SSF109998">
    <property type="entry name" value="Triger factor/SurA peptide-binding domain-like"/>
    <property type="match status" value="1"/>
</dbReference>
<dbReference type="Gene3D" id="1.10.4030.10">
    <property type="entry name" value="Porin chaperone SurA, peptide-binding domain"/>
    <property type="match status" value="1"/>
</dbReference>
<dbReference type="AlphaFoldDB" id="A0A128EMA4"/>
<keyword evidence="2" id="KW-0697">Rotamase</keyword>
<dbReference type="RefSeq" id="WP_075493069.1">
    <property type="nucleotide sequence ID" value="NZ_CP053844.1"/>
</dbReference>
<name>A0A128EMA4_9BACT</name>
<dbReference type="OrthoDB" id="5345137at2"/>
<evidence type="ECO:0000259" key="5">
    <source>
        <dbReference type="Pfam" id="PF22506"/>
    </source>
</evidence>
<feature type="chain" id="PRO_5007281559" evidence="3">
    <location>
        <begin position="20"/>
        <end position="289"/>
    </location>
</feature>
<protein>
    <submittedName>
        <fullName evidence="6">Putative periplasmic protein</fullName>
        <ecNumber evidence="6">5.2.1.8</ecNumber>
    </submittedName>
</protein>
<evidence type="ECO:0000313" key="7">
    <source>
        <dbReference type="Proteomes" id="UP000069632"/>
    </source>
</evidence>
<dbReference type="EMBL" id="FIZP01000001">
    <property type="protein sequence ID" value="CZE46778.1"/>
    <property type="molecule type" value="Genomic_DNA"/>
</dbReference>
<dbReference type="EC" id="5.2.1.8" evidence="6"/>
<dbReference type="PANTHER" id="PTHR47637:SF1">
    <property type="entry name" value="CHAPERONE SURA"/>
    <property type="match status" value="1"/>
</dbReference>
<dbReference type="Pfam" id="PF22506">
    <property type="entry name" value="Cj1289-like_C"/>
    <property type="match status" value="1"/>
</dbReference>
<accession>A0A128EMA4</accession>
<dbReference type="InterPro" id="IPR046357">
    <property type="entry name" value="PPIase_dom_sf"/>
</dbReference>
<evidence type="ECO:0000313" key="6">
    <source>
        <dbReference type="EMBL" id="CZE46778.1"/>
    </source>
</evidence>
<dbReference type="PANTHER" id="PTHR47637">
    <property type="entry name" value="CHAPERONE SURA"/>
    <property type="match status" value="1"/>
</dbReference>
<sequence length="289" mass="33444">MKKRLVFVSFLLSFSLAQASMVNWVVALVNNQPITNYEVFDTMKKIGGNERNAIEFLIKEKLQIAEIKKRDITASPYEVTQRIEQTAQKNGMSVDEFKSNLAKEGINYTHFREEIAKSIKDQKFYESIFARVDNRITPQNVEQYYKQNIARFTTFDSVNVTRYADKNRAKIEELLAGKKPKNLYSQKVKIPRKGLSEQTAYVFASIKDGGFTPIVHNPQGYFEVFRIDSKVGLNQLSFEEAQNMAINEFVQKERRKAVDEYFEKLRAEAVVQFLPVKQPLVNSDKKPNK</sequence>
<dbReference type="Proteomes" id="UP000069632">
    <property type="component" value="Unassembled WGS sequence"/>
</dbReference>
<keyword evidence="7" id="KW-1185">Reference proteome</keyword>
<evidence type="ECO:0000259" key="4">
    <source>
        <dbReference type="Pfam" id="PF09312"/>
    </source>
</evidence>
<dbReference type="GO" id="GO:0003755">
    <property type="term" value="F:peptidyl-prolyl cis-trans isomerase activity"/>
    <property type="evidence" value="ECO:0007669"/>
    <property type="project" value="UniProtKB-KW"/>
</dbReference>